<dbReference type="AlphaFoldDB" id="A0A0K2V7T2"/>
<sequence length="77" mass="9211">LDHKKGIPLIKTFGNLSIHFLHECTTSWIYIFFPFQTVCLDLLFVSYIRKCSKNYYNRGPGFFRCYLIKCLNVYLFT</sequence>
<reference evidence="2" key="1">
    <citation type="submission" date="2014-05" db="EMBL/GenBank/DDBJ databases">
        <authorList>
            <person name="Chronopoulou M."/>
        </authorList>
    </citation>
    <scope>NUCLEOTIDE SEQUENCE</scope>
    <source>
        <tissue evidence="2">Whole organism</tissue>
    </source>
</reference>
<feature type="transmembrane region" description="Helical" evidence="1">
    <location>
        <begin position="28"/>
        <end position="48"/>
    </location>
</feature>
<proteinExistence type="predicted"/>
<feature type="non-terminal residue" evidence="2">
    <location>
        <position position="1"/>
    </location>
</feature>
<name>A0A0K2V7T2_LEPSM</name>
<accession>A0A0K2V7T2</accession>
<dbReference type="EMBL" id="HACA01029237">
    <property type="protein sequence ID" value="CDW46598.1"/>
    <property type="molecule type" value="Transcribed_RNA"/>
</dbReference>
<protein>
    <submittedName>
        <fullName evidence="2">Uncharacterized protein</fullName>
    </submittedName>
</protein>
<keyword evidence="1" id="KW-1133">Transmembrane helix</keyword>
<organism evidence="2">
    <name type="scientific">Lepeophtheirus salmonis</name>
    <name type="common">Salmon louse</name>
    <name type="synonym">Caligus salmonis</name>
    <dbReference type="NCBI Taxonomy" id="72036"/>
    <lineage>
        <taxon>Eukaryota</taxon>
        <taxon>Metazoa</taxon>
        <taxon>Ecdysozoa</taxon>
        <taxon>Arthropoda</taxon>
        <taxon>Crustacea</taxon>
        <taxon>Multicrustacea</taxon>
        <taxon>Hexanauplia</taxon>
        <taxon>Copepoda</taxon>
        <taxon>Siphonostomatoida</taxon>
        <taxon>Caligidae</taxon>
        <taxon>Lepeophtheirus</taxon>
    </lineage>
</organism>
<evidence type="ECO:0000256" key="1">
    <source>
        <dbReference type="SAM" id="Phobius"/>
    </source>
</evidence>
<keyword evidence="1" id="KW-0812">Transmembrane</keyword>
<evidence type="ECO:0000313" key="2">
    <source>
        <dbReference type="EMBL" id="CDW46598.1"/>
    </source>
</evidence>
<keyword evidence="1" id="KW-0472">Membrane</keyword>